<dbReference type="HOGENOM" id="CLU_000384_42_10_1"/>
<dbReference type="Proteomes" id="UP000011185">
    <property type="component" value="Unassembled WGS sequence"/>
</dbReference>
<keyword evidence="3" id="KW-1185">Reference proteome</keyword>
<protein>
    <submittedName>
        <fullName evidence="2">RNA-directed DNA polymerase, LTR Retrotransposon</fullName>
        <ecNumber evidence="2">2.7.7.49</ecNumber>
    </submittedName>
</protein>
<proteinExistence type="predicted"/>
<dbReference type="InterPro" id="IPR051320">
    <property type="entry name" value="Viral_Replic_Matur_Polypro"/>
</dbReference>
<keyword evidence="2" id="KW-0695">RNA-directed DNA polymerase</keyword>
<dbReference type="Gene3D" id="3.10.10.10">
    <property type="entry name" value="HIV Type 1 Reverse Transcriptase, subunit A, domain 1"/>
    <property type="match status" value="1"/>
</dbReference>
<evidence type="ECO:0000259" key="1">
    <source>
        <dbReference type="Pfam" id="PF00078"/>
    </source>
</evidence>
<evidence type="ECO:0000313" key="2">
    <source>
        <dbReference type="EMBL" id="ELQ76440.1"/>
    </source>
</evidence>
<dbReference type="OrthoDB" id="2193995at2759"/>
<accession>L7JYP5</accession>
<dbReference type="EC" id="2.7.7.49" evidence="2"/>
<dbReference type="InterPro" id="IPR043502">
    <property type="entry name" value="DNA/RNA_pol_sf"/>
</dbReference>
<dbReference type="PANTHER" id="PTHR33064">
    <property type="entry name" value="POL PROTEIN"/>
    <property type="match status" value="1"/>
</dbReference>
<gene>
    <name evidence="2" type="ORF">THOM_0586</name>
</gene>
<organism evidence="2 3">
    <name type="scientific">Trachipleistophora hominis</name>
    <name type="common">Microsporidian parasite</name>
    <dbReference type="NCBI Taxonomy" id="72359"/>
    <lineage>
        <taxon>Eukaryota</taxon>
        <taxon>Fungi</taxon>
        <taxon>Fungi incertae sedis</taxon>
        <taxon>Microsporidia</taxon>
        <taxon>Pleistophoridae</taxon>
        <taxon>Trachipleistophora</taxon>
    </lineage>
</organism>
<dbReference type="EMBL" id="JH993847">
    <property type="protein sequence ID" value="ELQ76440.1"/>
    <property type="molecule type" value="Genomic_DNA"/>
</dbReference>
<dbReference type="VEuPathDB" id="MicrosporidiaDB:THOM_0586"/>
<dbReference type="AlphaFoldDB" id="L7JYP5"/>
<dbReference type="SUPFAM" id="SSF56672">
    <property type="entry name" value="DNA/RNA polymerases"/>
    <property type="match status" value="1"/>
</dbReference>
<keyword evidence="2" id="KW-0808">Transferase</keyword>
<dbReference type="InterPro" id="IPR000477">
    <property type="entry name" value="RT_dom"/>
</dbReference>
<dbReference type="GO" id="GO:0003964">
    <property type="term" value="F:RNA-directed DNA polymerase activity"/>
    <property type="evidence" value="ECO:0007669"/>
    <property type="project" value="UniProtKB-KW"/>
</dbReference>
<name>L7JYP5_TRAHO</name>
<dbReference type="Gene3D" id="3.30.70.270">
    <property type="match status" value="1"/>
</dbReference>
<dbReference type="CDD" id="cd01647">
    <property type="entry name" value="RT_LTR"/>
    <property type="match status" value="1"/>
</dbReference>
<reference evidence="2 3" key="1">
    <citation type="journal article" date="2012" name="PLoS Pathog.">
        <title>The genome of the obligate intracellular parasite Trachipleistophora hominis: new insights into microsporidian genome dynamics and reductive evolution.</title>
        <authorList>
            <person name="Heinz E."/>
            <person name="Williams T.A."/>
            <person name="Nakjang S."/>
            <person name="Noel C.J."/>
            <person name="Swan D.C."/>
            <person name="Goldberg A.V."/>
            <person name="Harris S.R."/>
            <person name="Weinmaier T."/>
            <person name="Markert S."/>
            <person name="Becher D."/>
            <person name="Bernhardt J."/>
            <person name="Dagan T."/>
            <person name="Hacker C."/>
            <person name="Lucocq J.M."/>
            <person name="Schweder T."/>
            <person name="Rattei T."/>
            <person name="Hall N."/>
            <person name="Hirt R.P."/>
            <person name="Embley T.M."/>
        </authorList>
    </citation>
    <scope>NUCLEOTIDE SEQUENCE [LARGE SCALE GENOMIC DNA]</scope>
</reference>
<dbReference type="Pfam" id="PF00078">
    <property type="entry name" value="RVT_1"/>
    <property type="match status" value="1"/>
</dbReference>
<dbReference type="InterPro" id="IPR043128">
    <property type="entry name" value="Rev_trsase/Diguanyl_cyclase"/>
</dbReference>
<evidence type="ECO:0000313" key="3">
    <source>
        <dbReference type="Proteomes" id="UP000011185"/>
    </source>
</evidence>
<keyword evidence="2" id="KW-0548">Nucleotidyltransferase</keyword>
<dbReference type="STRING" id="72359.L7JYP5"/>
<dbReference type="InParanoid" id="L7JYP5"/>
<feature type="domain" description="Reverse transcriptase" evidence="1">
    <location>
        <begin position="56"/>
        <end position="139"/>
    </location>
</feature>
<dbReference type="PANTHER" id="PTHR33064:SF37">
    <property type="entry name" value="RIBONUCLEASE H"/>
    <property type="match status" value="1"/>
</dbReference>
<sequence>MIKKGIGIRWSLKDRVSEYLKRLERKRIIIKSKSDWRNPVKAIENPDDGMRIVSNLMLLNDLTEKDLYKIPDMKRIVKATTGSKNLTVLDLKEGYYQIEIEETDKHKTAFEFGNNVYEWYGMVMGFKNTPMIFQRVINRSRWINW</sequence>